<protein>
    <recommendedName>
        <fullName evidence="2">H-type lectin domain-containing protein</fullName>
    </recommendedName>
</protein>
<reference evidence="3 4" key="1">
    <citation type="journal article" date="2018" name="Nat. Ecol. Evol.">
        <title>Pezizomycetes genomes reveal the molecular basis of ectomycorrhizal truffle lifestyle.</title>
        <authorList>
            <person name="Murat C."/>
            <person name="Payen T."/>
            <person name="Noel B."/>
            <person name="Kuo A."/>
            <person name="Morin E."/>
            <person name="Chen J."/>
            <person name="Kohler A."/>
            <person name="Krizsan K."/>
            <person name="Balestrini R."/>
            <person name="Da Silva C."/>
            <person name="Montanini B."/>
            <person name="Hainaut M."/>
            <person name="Levati E."/>
            <person name="Barry K.W."/>
            <person name="Belfiori B."/>
            <person name="Cichocki N."/>
            <person name="Clum A."/>
            <person name="Dockter R.B."/>
            <person name="Fauchery L."/>
            <person name="Guy J."/>
            <person name="Iotti M."/>
            <person name="Le Tacon F."/>
            <person name="Lindquist E.A."/>
            <person name="Lipzen A."/>
            <person name="Malagnac F."/>
            <person name="Mello A."/>
            <person name="Molinier V."/>
            <person name="Miyauchi S."/>
            <person name="Poulain J."/>
            <person name="Riccioni C."/>
            <person name="Rubini A."/>
            <person name="Sitrit Y."/>
            <person name="Splivallo R."/>
            <person name="Traeger S."/>
            <person name="Wang M."/>
            <person name="Zifcakova L."/>
            <person name="Wipf D."/>
            <person name="Zambonelli A."/>
            <person name="Paolocci F."/>
            <person name="Nowrousian M."/>
            <person name="Ottonello S."/>
            <person name="Baldrian P."/>
            <person name="Spatafora J.W."/>
            <person name="Henrissat B."/>
            <person name="Nagy L.G."/>
            <person name="Aury J.M."/>
            <person name="Wincker P."/>
            <person name="Grigoriev I.V."/>
            <person name="Bonfante P."/>
            <person name="Martin F.M."/>
        </authorList>
    </citation>
    <scope>NUCLEOTIDE SEQUENCE [LARGE SCALE GENOMIC DNA]</scope>
    <source>
        <strain evidence="3 4">ATCC MYA-4762</strain>
    </source>
</reference>
<proteinExistence type="predicted"/>
<evidence type="ECO:0000313" key="4">
    <source>
        <dbReference type="Proteomes" id="UP000267821"/>
    </source>
</evidence>
<dbReference type="OrthoDB" id="291007at2759"/>
<dbReference type="InterPro" id="IPR052487">
    <property type="entry name" value="Galactose-binding_lectin"/>
</dbReference>
<sequence>MRSPATPQTSIVGVGGNETTRYTNQPTAAYPCDLNPAAYNNSEKPVSMPTSLPISDGSGLVVDVVNRLEQLLGNKLNATVSQVGDTTKLVVDMDNLKARAIQEKLAVWMPTVPRVLIGGTWHSKTQYRHHDHKFIKYSTEFSDPPAIIVGINSLEIDRGANIRVKATVEDVHEHIFGAHIRTWLNTRLCSAGCTWLAAPRGHPYFQVGTFDTTTVYSPGNPQQLTHRNIVFKHPYEAPPKVVVWLNKLDLSQDNNGRIIAFATDISAIGFTVHINTWNNTELYQAGISWFAYPSDYLGICSGNMVGTSGVVRFERKFSKSPSIVLVGLTKLDSDRHDRCSVKIATEAVSEAGMGIKIEGWGDTLLHSAGASYIAIE</sequence>
<feature type="domain" description="H-type lectin" evidence="2">
    <location>
        <begin position="133"/>
        <end position="197"/>
    </location>
</feature>
<evidence type="ECO:0000313" key="3">
    <source>
        <dbReference type="EMBL" id="RPB22489.1"/>
    </source>
</evidence>
<dbReference type="AlphaFoldDB" id="A0A3N4LLX4"/>
<gene>
    <name evidence="3" type="ORF">L211DRAFT_325708</name>
</gene>
<dbReference type="Proteomes" id="UP000267821">
    <property type="component" value="Unassembled WGS sequence"/>
</dbReference>
<dbReference type="SUPFAM" id="SSF141086">
    <property type="entry name" value="Agglutinin HPA-like"/>
    <property type="match status" value="3"/>
</dbReference>
<dbReference type="Gene3D" id="2.60.40.2080">
    <property type="match status" value="3"/>
</dbReference>
<dbReference type="GO" id="GO:0009986">
    <property type="term" value="C:cell surface"/>
    <property type="evidence" value="ECO:0007669"/>
    <property type="project" value="TreeGrafter"/>
</dbReference>
<keyword evidence="4" id="KW-1185">Reference proteome</keyword>
<dbReference type="GO" id="GO:0070492">
    <property type="term" value="F:oligosaccharide binding"/>
    <property type="evidence" value="ECO:0007669"/>
    <property type="project" value="TreeGrafter"/>
</dbReference>
<dbReference type="EMBL" id="ML121551">
    <property type="protein sequence ID" value="RPB22489.1"/>
    <property type="molecule type" value="Genomic_DNA"/>
</dbReference>
<dbReference type="InterPro" id="IPR019019">
    <property type="entry name" value="H-type_lectin_domain"/>
</dbReference>
<organism evidence="3 4">
    <name type="scientific">Terfezia boudieri ATCC MYA-4762</name>
    <dbReference type="NCBI Taxonomy" id="1051890"/>
    <lineage>
        <taxon>Eukaryota</taxon>
        <taxon>Fungi</taxon>
        <taxon>Dikarya</taxon>
        <taxon>Ascomycota</taxon>
        <taxon>Pezizomycotina</taxon>
        <taxon>Pezizomycetes</taxon>
        <taxon>Pezizales</taxon>
        <taxon>Pezizaceae</taxon>
        <taxon>Terfezia</taxon>
    </lineage>
</organism>
<dbReference type="GO" id="GO:0098636">
    <property type="term" value="C:protein complex involved in cell adhesion"/>
    <property type="evidence" value="ECO:0007669"/>
    <property type="project" value="TreeGrafter"/>
</dbReference>
<dbReference type="GO" id="GO:0046871">
    <property type="term" value="F:N-acetylgalactosamine binding"/>
    <property type="evidence" value="ECO:0007669"/>
    <property type="project" value="TreeGrafter"/>
</dbReference>
<evidence type="ECO:0000256" key="1">
    <source>
        <dbReference type="SAM" id="MobiDB-lite"/>
    </source>
</evidence>
<accession>A0A3N4LLX4</accession>
<dbReference type="PANTHER" id="PTHR46938">
    <property type="entry name" value="DISCOIDIN-1 SUBUNIT A-RELATED-RELATED"/>
    <property type="match status" value="1"/>
</dbReference>
<dbReference type="InterPro" id="IPR037221">
    <property type="entry name" value="H-type_lectin_dom_sf"/>
</dbReference>
<evidence type="ECO:0000259" key="2">
    <source>
        <dbReference type="Pfam" id="PF09458"/>
    </source>
</evidence>
<dbReference type="InParanoid" id="A0A3N4LLX4"/>
<feature type="domain" description="H-type lectin" evidence="2">
    <location>
        <begin position="311"/>
        <end position="375"/>
    </location>
</feature>
<dbReference type="GO" id="GO:0098609">
    <property type="term" value="P:cell-cell adhesion"/>
    <property type="evidence" value="ECO:0007669"/>
    <property type="project" value="TreeGrafter"/>
</dbReference>
<name>A0A3N4LLX4_9PEZI</name>
<dbReference type="GO" id="GO:0030247">
    <property type="term" value="F:polysaccharide binding"/>
    <property type="evidence" value="ECO:0007669"/>
    <property type="project" value="TreeGrafter"/>
</dbReference>
<feature type="region of interest" description="Disordered" evidence="1">
    <location>
        <begin position="1"/>
        <end position="20"/>
    </location>
</feature>
<dbReference type="Pfam" id="PF09458">
    <property type="entry name" value="H_lectin"/>
    <property type="match status" value="3"/>
</dbReference>
<feature type="domain" description="H-type lectin" evidence="2">
    <location>
        <begin position="227"/>
        <end position="292"/>
    </location>
</feature>